<dbReference type="Proteomes" id="UP001174909">
    <property type="component" value="Unassembled WGS sequence"/>
</dbReference>
<sequence>MLEIGPGFLPPYFREESPLGDLALIAVEPRDEGFVASVPIFLLDRLGDKPDVSLQVACDAYGKTIGAMREVMADIDQLKRKRIPIPARKMWELGDAVVALSSKLEEDSMEVEGLNDHLVRDLGINGKRMGTIVTFRRHLPDKELIPENLGWSQCEKQARKVAEELKAGQFVFG</sequence>
<keyword evidence="2" id="KW-1185">Reference proteome</keyword>
<reference evidence="1" key="1">
    <citation type="submission" date="2023-03" db="EMBL/GenBank/DDBJ databases">
        <authorList>
            <person name="Steffen K."/>
            <person name="Cardenas P."/>
        </authorList>
    </citation>
    <scope>NUCLEOTIDE SEQUENCE</scope>
</reference>
<gene>
    <name evidence="1" type="ORF">GBAR_LOCUS20882</name>
</gene>
<proteinExistence type="predicted"/>
<accession>A0AA35WYA8</accession>
<evidence type="ECO:0000313" key="2">
    <source>
        <dbReference type="Proteomes" id="UP001174909"/>
    </source>
</evidence>
<name>A0AA35WYA8_GEOBA</name>
<protein>
    <submittedName>
        <fullName evidence="1">Uncharacterized protein</fullName>
    </submittedName>
</protein>
<dbReference type="EMBL" id="CASHTH010002929">
    <property type="protein sequence ID" value="CAI8037359.1"/>
    <property type="molecule type" value="Genomic_DNA"/>
</dbReference>
<evidence type="ECO:0000313" key="1">
    <source>
        <dbReference type="EMBL" id="CAI8037359.1"/>
    </source>
</evidence>
<organism evidence="1 2">
    <name type="scientific">Geodia barretti</name>
    <name type="common">Barrett's horny sponge</name>
    <dbReference type="NCBI Taxonomy" id="519541"/>
    <lineage>
        <taxon>Eukaryota</taxon>
        <taxon>Metazoa</taxon>
        <taxon>Porifera</taxon>
        <taxon>Demospongiae</taxon>
        <taxon>Heteroscleromorpha</taxon>
        <taxon>Tetractinellida</taxon>
        <taxon>Astrophorina</taxon>
        <taxon>Geodiidae</taxon>
        <taxon>Geodia</taxon>
    </lineage>
</organism>
<dbReference type="AlphaFoldDB" id="A0AA35WYA8"/>
<comment type="caution">
    <text evidence="1">The sequence shown here is derived from an EMBL/GenBank/DDBJ whole genome shotgun (WGS) entry which is preliminary data.</text>
</comment>